<sequence>MATRPRTSYIAHSGLVNLLNLVSLAPSRFEQNCWTNTALRSKPVR</sequence>
<keyword evidence="2" id="KW-1185">Reference proteome</keyword>
<gene>
    <name evidence="1" type="ORF">I306_03568</name>
</gene>
<evidence type="ECO:0000313" key="2">
    <source>
        <dbReference type="Proteomes" id="UP000054272"/>
    </source>
</evidence>
<proteinExistence type="predicted"/>
<evidence type="ECO:0000313" key="1">
    <source>
        <dbReference type="EMBL" id="KIR79449.1"/>
    </source>
</evidence>
<organism evidence="1 2">
    <name type="scientific">Cryptococcus gattii EJB2</name>
    <dbReference type="NCBI Taxonomy" id="1296103"/>
    <lineage>
        <taxon>Eukaryota</taxon>
        <taxon>Fungi</taxon>
        <taxon>Dikarya</taxon>
        <taxon>Basidiomycota</taxon>
        <taxon>Agaricomycotina</taxon>
        <taxon>Tremellomycetes</taxon>
        <taxon>Tremellales</taxon>
        <taxon>Cryptococcaceae</taxon>
        <taxon>Cryptococcus</taxon>
        <taxon>Cryptococcus gattii species complex</taxon>
    </lineage>
</organism>
<dbReference type="EMBL" id="KN848684">
    <property type="protein sequence ID" value="KIR79449.1"/>
    <property type="molecule type" value="Genomic_DNA"/>
</dbReference>
<name>A0ABR5BVM2_9TREE</name>
<accession>A0ABR5BVM2</accession>
<dbReference type="Proteomes" id="UP000054272">
    <property type="component" value="Unassembled WGS sequence"/>
</dbReference>
<protein>
    <submittedName>
        <fullName evidence="1">Uncharacterized protein</fullName>
    </submittedName>
</protein>
<reference evidence="1 2" key="1">
    <citation type="submission" date="2015-01" db="EMBL/GenBank/DDBJ databases">
        <title>The Genome Sequence of Cryptococcus gattii EJB2.</title>
        <authorList>
            <consortium name="The Broad Institute Genomics Platform"/>
            <person name="Cuomo C."/>
            <person name="Litvintseva A."/>
            <person name="Chen Y."/>
            <person name="Heitman J."/>
            <person name="Sun S."/>
            <person name="Springer D."/>
            <person name="Dromer F."/>
            <person name="Young S."/>
            <person name="Zeng Q."/>
            <person name="Gargeya S."/>
            <person name="Abouelleil A."/>
            <person name="Alvarado L."/>
            <person name="Chapman S.B."/>
            <person name="Gainer-Dewar J."/>
            <person name="Goldberg J."/>
            <person name="Griggs A."/>
            <person name="Gujja S."/>
            <person name="Hansen M."/>
            <person name="Howarth C."/>
            <person name="Imamovic A."/>
            <person name="Larimer J."/>
            <person name="Murphy C."/>
            <person name="Naylor J."/>
            <person name="Pearson M."/>
            <person name="Priest M."/>
            <person name="Roberts A."/>
            <person name="Saif S."/>
            <person name="Shea T."/>
            <person name="Sykes S."/>
            <person name="Wortman J."/>
            <person name="Nusbaum C."/>
            <person name="Birren B."/>
        </authorList>
    </citation>
    <scope>NUCLEOTIDE SEQUENCE [LARGE SCALE GENOMIC DNA]</scope>
    <source>
        <strain evidence="1 2">EJB2</strain>
    </source>
</reference>